<reference evidence="1 2" key="1">
    <citation type="submission" date="2021-05" db="EMBL/GenBank/DDBJ databases">
        <title>Genome Assembly of Synthetic Allotetraploid Brassica napus Reveals Homoeologous Exchanges between Subgenomes.</title>
        <authorList>
            <person name="Davis J.T."/>
        </authorList>
    </citation>
    <scope>NUCLEOTIDE SEQUENCE [LARGE SCALE GENOMIC DNA]</scope>
    <source>
        <strain evidence="2">cv. Da-Ae</strain>
        <tissue evidence="1">Seedling</tissue>
    </source>
</reference>
<organism evidence="1 2">
    <name type="scientific">Brassica napus</name>
    <name type="common">Rape</name>
    <dbReference type="NCBI Taxonomy" id="3708"/>
    <lineage>
        <taxon>Eukaryota</taxon>
        <taxon>Viridiplantae</taxon>
        <taxon>Streptophyta</taxon>
        <taxon>Embryophyta</taxon>
        <taxon>Tracheophyta</taxon>
        <taxon>Spermatophyta</taxon>
        <taxon>Magnoliopsida</taxon>
        <taxon>eudicotyledons</taxon>
        <taxon>Gunneridae</taxon>
        <taxon>Pentapetalae</taxon>
        <taxon>rosids</taxon>
        <taxon>malvids</taxon>
        <taxon>Brassicales</taxon>
        <taxon>Brassicaceae</taxon>
        <taxon>Brassiceae</taxon>
        <taxon>Brassica</taxon>
    </lineage>
</organism>
<evidence type="ECO:0000313" key="1">
    <source>
        <dbReference type="EMBL" id="KAH0936371.1"/>
    </source>
</evidence>
<gene>
    <name evidence="1" type="ORF">HID58_013488</name>
</gene>
<accession>A0ABQ8E414</accession>
<name>A0ABQ8E414_BRANA</name>
<evidence type="ECO:0000313" key="2">
    <source>
        <dbReference type="Proteomes" id="UP000824890"/>
    </source>
</evidence>
<dbReference type="Proteomes" id="UP000824890">
    <property type="component" value="Unassembled WGS sequence"/>
</dbReference>
<dbReference type="EMBL" id="JAGKQM010000003">
    <property type="protein sequence ID" value="KAH0936371.1"/>
    <property type="molecule type" value="Genomic_DNA"/>
</dbReference>
<sequence>MMIWSRSFSILRYIAHNQVSSWESLSFAINLLRGEAKAWWNVEKEARWDDEEPIYTWNELKIIMTFKYVPGFQWEEK</sequence>
<protein>
    <recommendedName>
        <fullName evidence="3">Retrotransposon gag domain-containing protein</fullName>
    </recommendedName>
</protein>
<keyword evidence="2" id="KW-1185">Reference proteome</keyword>
<evidence type="ECO:0008006" key="3">
    <source>
        <dbReference type="Google" id="ProtNLM"/>
    </source>
</evidence>
<proteinExistence type="predicted"/>
<comment type="caution">
    <text evidence="1">The sequence shown here is derived from an EMBL/GenBank/DDBJ whole genome shotgun (WGS) entry which is preliminary data.</text>
</comment>